<dbReference type="SUPFAM" id="SSF55681">
    <property type="entry name" value="Class II aaRS and biotin synthetases"/>
    <property type="match status" value="1"/>
</dbReference>
<dbReference type="EMBL" id="MU005970">
    <property type="protein sequence ID" value="KAF2861805.1"/>
    <property type="molecule type" value="Genomic_DNA"/>
</dbReference>
<dbReference type="InterPro" id="IPR004154">
    <property type="entry name" value="Anticodon-bd"/>
</dbReference>
<dbReference type="CDD" id="cd00778">
    <property type="entry name" value="ProRS_core_arch_euk"/>
    <property type="match status" value="1"/>
</dbReference>
<feature type="region of interest" description="Disordered" evidence="11">
    <location>
        <begin position="1"/>
        <end position="47"/>
    </location>
</feature>
<dbReference type="GO" id="GO:0017101">
    <property type="term" value="C:aminoacyl-tRNA synthetase multienzyme complex"/>
    <property type="evidence" value="ECO:0007669"/>
    <property type="project" value="TreeGrafter"/>
</dbReference>
<evidence type="ECO:0000256" key="11">
    <source>
        <dbReference type="SAM" id="MobiDB-lite"/>
    </source>
</evidence>
<evidence type="ECO:0000256" key="4">
    <source>
        <dbReference type="ARBA" id="ARBA00022598"/>
    </source>
</evidence>
<comment type="catalytic activity">
    <reaction evidence="10">
        <text>tRNA(Pro) + L-proline + ATP = L-prolyl-tRNA(Pro) + AMP + diphosphate</text>
        <dbReference type="Rhea" id="RHEA:14305"/>
        <dbReference type="Rhea" id="RHEA-COMP:9700"/>
        <dbReference type="Rhea" id="RHEA-COMP:9702"/>
        <dbReference type="ChEBI" id="CHEBI:30616"/>
        <dbReference type="ChEBI" id="CHEBI:33019"/>
        <dbReference type="ChEBI" id="CHEBI:60039"/>
        <dbReference type="ChEBI" id="CHEBI:78442"/>
        <dbReference type="ChEBI" id="CHEBI:78532"/>
        <dbReference type="ChEBI" id="CHEBI:456215"/>
        <dbReference type="EC" id="6.1.1.15"/>
    </reaction>
</comment>
<dbReference type="FunFam" id="3.30.110.30:FF:000001">
    <property type="entry name" value="Bifunctional glutamate/proline--tRNA ligase"/>
    <property type="match status" value="1"/>
</dbReference>
<dbReference type="SUPFAM" id="SSF52954">
    <property type="entry name" value="Class II aaRS ABD-related"/>
    <property type="match status" value="1"/>
</dbReference>
<dbReference type="CDD" id="cd00862">
    <property type="entry name" value="ProRS_anticodon_zinc"/>
    <property type="match status" value="1"/>
</dbReference>
<evidence type="ECO:0000256" key="1">
    <source>
        <dbReference type="ARBA" id="ARBA00008226"/>
    </source>
</evidence>
<dbReference type="InterPro" id="IPR045864">
    <property type="entry name" value="aa-tRNA-synth_II/BPL/LPL"/>
</dbReference>
<accession>A0A6A7C4B8</accession>
<evidence type="ECO:0000256" key="9">
    <source>
        <dbReference type="ARBA" id="ARBA00029731"/>
    </source>
</evidence>
<dbReference type="SUPFAM" id="SSF64586">
    <property type="entry name" value="C-terminal domain of ProRS"/>
    <property type="match status" value="1"/>
</dbReference>
<dbReference type="InterPro" id="IPR004499">
    <property type="entry name" value="Pro-tRNA-ligase_IIa_arc-type"/>
</dbReference>
<dbReference type="Pfam" id="PF03129">
    <property type="entry name" value="HGTP_anticodon"/>
    <property type="match status" value="1"/>
</dbReference>
<dbReference type="PANTHER" id="PTHR43382:SF2">
    <property type="entry name" value="BIFUNCTIONAL GLUTAMATE_PROLINE--TRNA LIGASE"/>
    <property type="match status" value="1"/>
</dbReference>
<evidence type="ECO:0000256" key="3">
    <source>
        <dbReference type="ARBA" id="ARBA00019110"/>
    </source>
</evidence>
<dbReference type="Pfam" id="PF09180">
    <property type="entry name" value="ProRS-C_1"/>
    <property type="match status" value="1"/>
</dbReference>
<dbReference type="GO" id="GO:0005524">
    <property type="term" value="F:ATP binding"/>
    <property type="evidence" value="ECO:0007669"/>
    <property type="project" value="UniProtKB-KW"/>
</dbReference>
<feature type="compositionally biased region" description="Basic and acidic residues" evidence="11">
    <location>
        <begin position="29"/>
        <end position="47"/>
    </location>
</feature>
<dbReference type="SMART" id="SM00946">
    <property type="entry name" value="ProRS-C_1"/>
    <property type="match status" value="1"/>
</dbReference>
<evidence type="ECO:0000259" key="12">
    <source>
        <dbReference type="PROSITE" id="PS50862"/>
    </source>
</evidence>
<evidence type="ECO:0000256" key="5">
    <source>
        <dbReference type="ARBA" id="ARBA00022741"/>
    </source>
</evidence>
<dbReference type="Proteomes" id="UP000799421">
    <property type="component" value="Unassembled WGS sequence"/>
</dbReference>
<dbReference type="GO" id="GO:0006433">
    <property type="term" value="P:prolyl-tRNA aminoacylation"/>
    <property type="evidence" value="ECO:0007669"/>
    <property type="project" value="InterPro"/>
</dbReference>
<dbReference type="InterPro" id="IPR006195">
    <property type="entry name" value="aa-tRNA-synth_II"/>
</dbReference>
<feature type="domain" description="Aminoacyl-transfer RNA synthetases class-II family profile" evidence="12">
    <location>
        <begin position="91"/>
        <end position="337"/>
    </location>
</feature>
<dbReference type="FunFam" id="3.40.50.800:FF:000005">
    <property type="entry name" value="bifunctional glutamate/proline--tRNA ligase"/>
    <property type="match status" value="1"/>
</dbReference>
<dbReference type="PROSITE" id="PS50862">
    <property type="entry name" value="AA_TRNA_LIGASE_II"/>
    <property type="match status" value="1"/>
</dbReference>
<dbReference type="InterPro" id="IPR033721">
    <property type="entry name" value="ProRS_core_arch_euk"/>
</dbReference>
<dbReference type="PRINTS" id="PR01046">
    <property type="entry name" value="TRNASYNTHPRO"/>
</dbReference>
<evidence type="ECO:0000313" key="14">
    <source>
        <dbReference type="Proteomes" id="UP000799421"/>
    </source>
</evidence>
<proteinExistence type="inferred from homology"/>
<keyword evidence="8 13" id="KW-0030">Aminoacyl-tRNA synthetase</keyword>
<dbReference type="HAMAP" id="MF_01571">
    <property type="entry name" value="Pro_tRNA_synth_type3"/>
    <property type="match status" value="1"/>
</dbReference>
<evidence type="ECO:0000256" key="8">
    <source>
        <dbReference type="ARBA" id="ARBA00023146"/>
    </source>
</evidence>
<name>A0A6A7C4B8_9PEZI</name>
<dbReference type="InterPro" id="IPR002314">
    <property type="entry name" value="aa-tRNA-synt_IIb"/>
</dbReference>
<evidence type="ECO:0000313" key="13">
    <source>
        <dbReference type="EMBL" id="KAF2861805.1"/>
    </source>
</evidence>
<dbReference type="InterPro" id="IPR036621">
    <property type="entry name" value="Anticodon-bd_dom_sf"/>
</dbReference>
<dbReference type="EC" id="6.1.1.15" evidence="2"/>
<evidence type="ECO:0000256" key="2">
    <source>
        <dbReference type="ARBA" id="ARBA00012831"/>
    </source>
</evidence>
<evidence type="ECO:0000256" key="6">
    <source>
        <dbReference type="ARBA" id="ARBA00022840"/>
    </source>
</evidence>
<keyword evidence="5" id="KW-0547">Nucleotide-binding</keyword>
<comment type="similarity">
    <text evidence="1">Belongs to the class-II aminoacyl-tRNA synthetase family.</text>
</comment>
<keyword evidence="6" id="KW-0067">ATP-binding</keyword>
<dbReference type="GO" id="GO:0005737">
    <property type="term" value="C:cytoplasm"/>
    <property type="evidence" value="ECO:0007669"/>
    <property type="project" value="InterPro"/>
</dbReference>
<gene>
    <name evidence="13" type="ORF">K470DRAFT_214156</name>
</gene>
<dbReference type="InterPro" id="IPR002316">
    <property type="entry name" value="Pro-tRNA-ligase_IIa"/>
</dbReference>
<dbReference type="InterPro" id="IPR017449">
    <property type="entry name" value="Pro-tRNA_synth_II"/>
</dbReference>
<dbReference type="FunFam" id="3.30.930.10:FF:000037">
    <property type="entry name" value="Proline--tRNA ligase"/>
    <property type="match status" value="1"/>
</dbReference>
<dbReference type="Gene3D" id="3.30.930.10">
    <property type="entry name" value="Bira Bifunctional Protein, Domain 2"/>
    <property type="match status" value="1"/>
</dbReference>
<dbReference type="NCBIfam" id="TIGR00408">
    <property type="entry name" value="proS_fam_I"/>
    <property type="match status" value="1"/>
</dbReference>
<protein>
    <recommendedName>
        <fullName evidence="3">Proline--tRNA ligase</fullName>
        <ecNumber evidence="2">6.1.1.15</ecNumber>
    </recommendedName>
    <alternativeName>
        <fullName evidence="9">Prolyl-tRNA synthetase</fullName>
    </alternativeName>
</protein>
<dbReference type="PANTHER" id="PTHR43382">
    <property type="entry name" value="PROLYL-TRNA SYNTHETASE"/>
    <property type="match status" value="1"/>
</dbReference>
<dbReference type="Gene3D" id="3.30.110.30">
    <property type="entry name" value="C-terminal domain of ProRS"/>
    <property type="match status" value="1"/>
</dbReference>
<dbReference type="GO" id="GO:0004827">
    <property type="term" value="F:proline-tRNA ligase activity"/>
    <property type="evidence" value="ECO:0007669"/>
    <property type="project" value="UniProtKB-EC"/>
</dbReference>
<dbReference type="AlphaFoldDB" id="A0A6A7C4B8"/>
<evidence type="ECO:0000256" key="10">
    <source>
        <dbReference type="ARBA" id="ARBA00047671"/>
    </source>
</evidence>
<dbReference type="Pfam" id="PF00587">
    <property type="entry name" value="tRNA-synt_2b"/>
    <property type="match status" value="1"/>
</dbReference>
<dbReference type="OrthoDB" id="1350766at2759"/>
<organism evidence="13 14">
    <name type="scientific">Piedraia hortae CBS 480.64</name>
    <dbReference type="NCBI Taxonomy" id="1314780"/>
    <lineage>
        <taxon>Eukaryota</taxon>
        <taxon>Fungi</taxon>
        <taxon>Dikarya</taxon>
        <taxon>Ascomycota</taxon>
        <taxon>Pezizomycotina</taxon>
        <taxon>Dothideomycetes</taxon>
        <taxon>Dothideomycetidae</taxon>
        <taxon>Capnodiales</taxon>
        <taxon>Piedraiaceae</taxon>
        <taxon>Piedraia</taxon>
    </lineage>
</organism>
<keyword evidence="7" id="KW-0648">Protein biosynthesis</keyword>
<feature type="compositionally biased region" description="Basic and acidic residues" evidence="11">
    <location>
        <begin position="1"/>
        <end position="15"/>
    </location>
</feature>
<sequence>MEAAKDTKAEKETKAAKKANRQAQAGSKPKADPKQKAESKQKSDEPKLIGITCKKSEDFSDWYQQSLIKGEMIEYTDIPGCFIYLPKSYGIWERIQRFFNDHIEKLGVENVYFPLFISEANLQREKDHIEGFAAEVAWVDRGGKTKLDPPVAIRPTSETTISDYYSKKVRSHRDLPIRFNQWAPVVRWEFKHAVPFLRTREFLWQEGHTVHQSKEMADQEVRQILDIYAAIYEELLAVPMVKGRKTVNEQFPGALYTTTVEGFIPEVGRGIQGATSHGLGQHFAKMFEIAYEDPDQQVKEGERRQKLYAWQNSWGFTTRSIGVMAMIHGDDKGLFLPPRVANVQVILVPVGITAKTTEESRKKLYDEVDGLCSTLKEAGVRVRCDDREDKSPGFKFAEHELRGVPLRLEYGPKDAEKGVVTFSRRDQSLIDGGKGTIPVADIAKEVPLLLEQIQADMFKRASEDYASHRKVVRDWNHFVPELNAKHVLLVPHCLGGDCEDEIKKDSSAQNADPSEKVDPRAPSMGAKSLCIPDEQPEPLKEGTKCIHPRCQKNAEKWVLFGRSY</sequence>
<reference evidence="13" key="1">
    <citation type="journal article" date="2020" name="Stud. Mycol.">
        <title>101 Dothideomycetes genomes: a test case for predicting lifestyles and emergence of pathogens.</title>
        <authorList>
            <person name="Haridas S."/>
            <person name="Albert R."/>
            <person name="Binder M."/>
            <person name="Bloem J."/>
            <person name="Labutti K."/>
            <person name="Salamov A."/>
            <person name="Andreopoulos B."/>
            <person name="Baker S."/>
            <person name="Barry K."/>
            <person name="Bills G."/>
            <person name="Bluhm B."/>
            <person name="Cannon C."/>
            <person name="Castanera R."/>
            <person name="Culley D."/>
            <person name="Daum C."/>
            <person name="Ezra D."/>
            <person name="Gonzalez J."/>
            <person name="Henrissat B."/>
            <person name="Kuo A."/>
            <person name="Liang C."/>
            <person name="Lipzen A."/>
            <person name="Lutzoni F."/>
            <person name="Magnuson J."/>
            <person name="Mondo S."/>
            <person name="Nolan M."/>
            <person name="Ohm R."/>
            <person name="Pangilinan J."/>
            <person name="Park H.-J."/>
            <person name="Ramirez L."/>
            <person name="Alfaro M."/>
            <person name="Sun H."/>
            <person name="Tritt A."/>
            <person name="Yoshinaga Y."/>
            <person name="Zwiers L.-H."/>
            <person name="Turgeon B."/>
            <person name="Goodwin S."/>
            <person name="Spatafora J."/>
            <person name="Crous P."/>
            <person name="Grigoriev I."/>
        </authorList>
    </citation>
    <scope>NUCLEOTIDE SEQUENCE</scope>
    <source>
        <strain evidence="13">CBS 480.64</strain>
    </source>
</reference>
<dbReference type="Gene3D" id="3.40.50.800">
    <property type="entry name" value="Anticodon-binding domain"/>
    <property type="match status" value="1"/>
</dbReference>
<keyword evidence="4" id="KW-0436">Ligase</keyword>
<keyword evidence="14" id="KW-1185">Reference proteome</keyword>
<dbReference type="InterPro" id="IPR016061">
    <property type="entry name" value="Pro-tRNA_ligase_II_C"/>
</dbReference>
<feature type="region of interest" description="Disordered" evidence="11">
    <location>
        <begin position="504"/>
        <end position="535"/>
    </location>
</feature>
<evidence type="ECO:0000256" key="7">
    <source>
        <dbReference type="ARBA" id="ARBA00022917"/>
    </source>
</evidence>